<evidence type="ECO:0000313" key="4">
    <source>
        <dbReference type="Proteomes" id="UP000332515"/>
    </source>
</evidence>
<dbReference type="PRINTS" id="PR00409">
    <property type="entry name" value="PHDIOXRDTASE"/>
</dbReference>
<dbReference type="PANTHER" id="PTHR47354">
    <property type="entry name" value="NADH OXIDOREDUCTASE HCR"/>
    <property type="match status" value="1"/>
</dbReference>
<dbReference type="InterPro" id="IPR006058">
    <property type="entry name" value="2Fe2S_fd_BS"/>
</dbReference>
<dbReference type="Gene3D" id="2.40.30.10">
    <property type="entry name" value="Translation factors"/>
    <property type="match status" value="1"/>
</dbReference>
<dbReference type="SUPFAM" id="SSF63380">
    <property type="entry name" value="Riboflavin synthase domain-like"/>
    <property type="match status" value="1"/>
</dbReference>
<dbReference type="Gene3D" id="3.40.50.80">
    <property type="entry name" value="Nucleotide-binding domain of ferredoxin-NADP reductase (FNR) module"/>
    <property type="match status" value="1"/>
</dbReference>
<evidence type="ECO:0000259" key="2">
    <source>
        <dbReference type="PROSITE" id="PS51384"/>
    </source>
</evidence>
<dbReference type="PANTHER" id="PTHR47354:SF2">
    <property type="entry name" value="BLR2392 PROTEIN"/>
    <property type="match status" value="1"/>
</dbReference>
<dbReference type="CDD" id="cd00207">
    <property type="entry name" value="fer2"/>
    <property type="match status" value="1"/>
</dbReference>
<dbReference type="SUPFAM" id="SSF52343">
    <property type="entry name" value="Ferredoxin reductase-like, C-terminal NADP-linked domain"/>
    <property type="match status" value="1"/>
</dbReference>
<feature type="domain" description="2Fe-2S ferredoxin-type" evidence="1">
    <location>
        <begin position="231"/>
        <end position="322"/>
    </location>
</feature>
<evidence type="ECO:0000259" key="1">
    <source>
        <dbReference type="PROSITE" id="PS51085"/>
    </source>
</evidence>
<dbReference type="SUPFAM" id="SSF54292">
    <property type="entry name" value="2Fe-2S ferredoxin-like"/>
    <property type="match status" value="1"/>
</dbReference>
<dbReference type="InterPro" id="IPR039261">
    <property type="entry name" value="FNR_nucleotide-bd"/>
</dbReference>
<dbReference type="PROSITE" id="PS51384">
    <property type="entry name" value="FAD_FR"/>
    <property type="match status" value="1"/>
</dbReference>
<name>A0A6A7YDT0_9HYPH</name>
<dbReference type="PROSITE" id="PS51085">
    <property type="entry name" value="2FE2S_FER_2"/>
    <property type="match status" value="1"/>
</dbReference>
<dbReference type="Pfam" id="PF00175">
    <property type="entry name" value="NAD_binding_1"/>
    <property type="match status" value="1"/>
</dbReference>
<dbReference type="InterPro" id="IPR017938">
    <property type="entry name" value="Riboflavin_synthase-like_b-brl"/>
</dbReference>
<dbReference type="InterPro" id="IPR001433">
    <property type="entry name" value="OxRdtase_FAD/NAD-bd"/>
</dbReference>
<sequence length="323" mass="34965">MASIEWSSGRLRSVQDLTADIRLFEIERDGPFMPAAPGAHINVGVEIAGRPDTRSYSVVGADDDGLYRIAVKRVPQSRGGSAYMWSLAPGARMRVSAPRNHFPLSLGKGDYFLVAGGIGITPLYGMALALAETGARFRLAYAARTRADLAFADVLAARLGDRLSLHIAAEGERIDLAAEIDALPADAELYICGPLPMFEAARRHWQTRGRAPARFRFETFGSSGRYASEPFRVKIPRLGKDIVVPQNQSLLEALEDAGVEMISDCRRGECGLCTLPILETDGIVDHRDVFFSDRQKAAGGKICTCVSRVSGGEIVLDTPDRAG</sequence>
<keyword evidence="4" id="KW-1185">Reference proteome</keyword>
<dbReference type="RefSeq" id="WP_153491225.1">
    <property type="nucleotide sequence ID" value="NZ_VWNA01000003.1"/>
</dbReference>
<dbReference type="InterPro" id="IPR008333">
    <property type="entry name" value="Cbr1-like_FAD-bd_dom"/>
</dbReference>
<evidence type="ECO:0000313" key="3">
    <source>
        <dbReference type="EMBL" id="MQT15579.1"/>
    </source>
</evidence>
<accession>A0A6A7YDT0</accession>
<organism evidence="3 4">
    <name type="scientific">Segnochrobactrum spirostomi</name>
    <dbReference type="NCBI Taxonomy" id="2608987"/>
    <lineage>
        <taxon>Bacteria</taxon>
        <taxon>Pseudomonadati</taxon>
        <taxon>Pseudomonadota</taxon>
        <taxon>Alphaproteobacteria</taxon>
        <taxon>Hyphomicrobiales</taxon>
        <taxon>Segnochrobactraceae</taxon>
        <taxon>Segnochrobactrum</taxon>
    </lineage>
</organism>
<dbReference type="PROSITE" id="PS00197">
    <property type="entry name" value="2FE2S_FER_1"/>
    <property type="match status" value="1"/>
</dbReference>
<dbReference type="InterPro" id="IPR012675">
    <property type="entry name" value="Beta-grasp_dom_sf"/>
</dbReference>
<dbReference type="InterPro" id="IPR050415">
    <property type="entry name" value="MRET"/>
</dbReference>
<dbReference type="GO" id="GO:0016491">
    <property type="term" value="F:oxidoreductase activity"/>
    <property type="evidence" value="ECO:0007669"/>
    <property type="project" value="InterPro"/>
</dbReference>
<dbReference type="GO" id="GO:0051537">
    <property type="term" value="F:2 iron, 2 sulfur cluster binding"/>
    <property type="evidence" value="ECO:0007669"/>
    <property type="project" value="InterPro"/>
</dbReference>
<protein>
    <submittedName>
        <fullName evidence="3">Oxidoreductase</fullName>
    </submittedName>
</protein>
<dbReference type="AlphaFoldDB" id="A0A6A7YDT0"/>
<proteinExistence type="predicted"/>
<comment type="caution">
    <text evidence="3">The sequence shown here is derived from an EMBL/GenBank/DDBJ whole genome shotgun (WGS) entry which is preliminary data.</text>
</comment>
<dbReference type="CDD" id="cd06185">
    <property type="entry name" value="PDR_like"/>
    <property type="match status" value="1"/>
</dbReference>
<gene>
    <name evidence="3" type="ORF">F0357_23590</name>
</gene>
<dbReference type="InterPro" id="IPR001041">
    <property type="entry name" value="2Fe-2S_ferredoxin-type"/>
</dbReference>
<dbReference type="EMBL" id="VWNA01000003">
    <property type="protein sequence ID" value="MQT15579.1"/>
    <property type="molecule type" value="Genomic_DNA"/>
</dbReference>
<dbReference type="Pfam" id="PF00111">
    <property type="entry name" value="Fer2"/>
    <property type="match status" value="1"/>
</dbReference>
<dbReference type="Pfam" id="PF00970">
    <property type="entry name" value="FAD_binding_6"/>
    <property type="match status" value="1"/>
</dbReference>
<feature type="domain" description="FAD-binding FR-type" evidence="2">
    <location>
        <begin position="4"/>
        <end position="105"/>
    </location>
</feature>
<reference evidence="3 4" key="1">
    <citation type="submission" date="2019-09" db="EMBL/GenBank/DDBJ databases">
        <title>Segnochrobactrum spirostomi gen. nov., sp. nov., isolated from the ciliate Spirostomum cf. yagiui and description of a novel family, Segnochrobactraceae fam. nov. within the order Rhizobiales of the class Alphaproteobacteria.</title>
        <authorList>
            <person name="Akter S."/>
            <person name="Shazib S.U.A."/>
            <person name="Shin M.K."/>
        </authorList>
    </citation>
    <scope>NUCLEOTIDE SEQUENCE [LARGE SCALE GENOMIC DNA]</scope>
    <source>
        <strain evidence="3 4">Sp-1</strain>
    </source>
</reference>
<dbReference type="Proteomes" id="UP000332515">
    <property type="component" value="Unassembled WGS sequence"/>
</dbReference>
<dbReference type="InterPro" id="IPR036010">
    <property type="entry name" value="2Fe-2S_ferredoxin-like_sf"/>
</dbReference>
<dbReference type="InterPro" id="IPR017927">
    <property type="entry name" value="FAD-bd_FR_type"/>
</dbReference>
<dbReference type="Gene3D" id="3.10.20.30">
    <property type="match status" value="1"/>
</dbReference>